<protein>
    <submittedName>
        <fullName evidence="1">Uncharacterized protein</fullName>
    </submittedName>
</protein>
<name>A0AA91F571_RHILI</name>
<sequence>MLTNPFQLSDSCYWEPLQTARPSGRANDAAGLLILRMILSENRFPIYGIMRGAVQRKFPLPHDRWGAGARAND</sequence>
<gene>
    <name evidence="1" type="ORF">A8145_09590</name>
</gene>
<dbReference type="Proteomes" id="UP000093737">
    <property type="component" value="Unassembled WGS sequence"/>
</dbReference>
<evidence type="ECO:0000313" key="1">
    <source>
        <dbReference type="EMBL" id="OBQ64549.1"/>
    </source>
</evidence>
<evidence type="ECO:0000313" key="2">
    <source>
        <dbReference type="Proteomes" id="UP000093737"/>
    </source>
</evidence>
<dbReference type="EMBL" id="LYTK01000012">
    <property type="protein sequence ID" value="OBQ64549.1"/>
    <property type="molecule type" value="Genomic_DNA"/>
</dbReference>
<reference evidence="1 2" key="1">
    <citation type="submission" date="2016-05" db="EMBL/GenBank/DDBJ databases">
        <authorList>
            <person name="Ramsay J.P."/>
        </authorList>
    </citation>
    <scope>NUCLEOTIDE SEQUENCE [LARGE SCALE GENOMIC DNA]</scope>
    <source>
        <strain evidence="1 2">NZP2042</strain>
    </source>
</reference>
<accession>A0AA91F571</accession>
<dbReference type="AlphaFoldDB" id="A0AA91F571"/>
<proteinExistence type="predicted"/>
<organism evidence="1 2">
    <name type="scientific">Rhizobium loti</name>
    <name type="common">Mesorhizobium loti</name>
    <dbReference type="NCBI Taxonomy" id="381"/>
    <lineage>
        <taxon>Bacteria</taxon>
        <taxon>Pseudomonadati</taxon>
        <taxon>Pseudomonadota</taxon>
        <taxon>Alphaproteobacteria</taxon>
        <taxon>Hyphomicrobiales</taxon>
        <taxon>Phyllobacteriaceae</taxon>
        <taxon>Mesorhizobium</taxon>
    </lineage>
</organism>
<comment type="caution">
    <text evidence="1">The sequence shown here is derived from an EMBL/GenBank/DDBJ whole genome shotgun (WGS) entry which is preliminary data.</text>
</comment>